<keyword evidence="2" id="KW-1185">Reference proteome</keyword>
<reference evidence="1 2" key="1">
    <citation type="journal article" date="2021" name="Nat. Commun.">
        <title>Genetic determinants of endophytism in the Arabidopsis root mycobiome.</title>
        <authorList>
            <person name="Mesny F."/>
            <person name="Miyauchi S."/>
            <person name="Thiergart T."/>
            <person name="Pickel B."/>
            <person name="Atanasova L."/>
            <person name="Karlsson M."/>
            <person name="Huettel B."/>
            <person name="Barry K.W."/>
            <person name="Haridas S."/>
            <person name="Chen C."/>
            <person name="Bauer D."/>
            <person name="Andreopoulos W."/>
            <person name="Pangilinan J."/>
            <person name="LaButti K."/>
            <person name="Riley R."/>
            <person name="Lipzen A."/>
            <person name="Clum A."/>
            <person name="Drula E."/>
            <person name="Henrissat B."/>
            <person name="Kohler A."/>
            <person name="Grigoriev I.V."/>
            <person name="Martin F.M."/>
            <person name="Hacquard S."/>
        </authorList>
    </citation>
    <scope>NUCLEOTIDE SEQUENCE [LARGE SCALE GENOMIC DNA]</scope>
    <source>
        <strain evidence="1 2">MPI-SDFR-AT-0079</strain>
    </source>
</reference>
<protein>
    <submittedName>
        <fullName evidence="1">Uncharacterized protein</fullName>
    </submittedName>
</protein>
<evidence type="ECO:0000313" key="2">
    <source>
        <dbReference type="Proteomes" id="UP000724584"/>
    </source>
</evidence>
<sequence length="156" mass="18020">MFRYNFESVVGLLRQKFGRWFPPLKNEEYWKDLNRVITELAEAAIELDWYIHCDERNWDFSFTDPETGQAHGFLYKNRPEVQPHYISSDPNHQEGYPVDFIVTPSFRSWGSLRERAGDWGEPRVKTPMEVVIDMLPNEHEAGTVDGGGNSAGPSAK</sequence>
<name>A0ACB7PBW3_9PEZI</name>
<dbReference type="EMBL" id="JAGIZQ010000003">
    <property type="protein sequence ID" value="KAH6635773.1"/>
    <property type="molecule type" value="Genomic_DNA"/>
</dbReference>
<proteinExistence type="predicted"/>
<organism evidence="1 2">
    <name type="scientific">Chaetomium tenue</name>
    <dbReference type="NCBI Taxonomy" id="1854479"/>
    <lineage>
        <taxon>Eukaryota</taxon>
        <taxon>Fungi</taxon>
        <taxon>Dikarya</taxon>
        <taxon>Ascomycota</taxon>
        <taxon>Pezizomycotina</taxon>
        <taxon>Sordariomycetes</taxon>
        <taxon>Sordariomycetidae</taxon>
        <taxon>Sordariales</taxon>
        <taxon>Chaetomiaceae</taxon>
        <taxon>Chaetomium</taxon>
    </lineage>
</organism>
<evidence type="ECO:0000313" key="1">
    <source>
        <dbReference type="EMBL" id="KAH6635773.1"/>
    </source>
</evidence>
<gene>
    <name evidence="1" type="ORF">F5144DRAFT_156227</name>
</gene>
<accession>A0ACB7PBW3</accession>
<dbReference type="Proteomes" id="UP000724584">
    <property type="component" value="Unassembled WGS sequence"/>
</dbReference>
<comment type="caution">
    <text evidence="1">The sequence shown here is derived from an EMBL/GenBank/DDBJ whole genome shotgun (WGS) entry which is preliminary data.</text>
</comment>